<evidence type="ECO:0000313" key="2">
    <source>
        <dbReference type="Proteomes" id="UP000617340"/>
    </source>
</evidence>
<accession>A0A834NTE9</accession>
<dbReference type="Proteomes" id="UP000617340">
    <property type="component" value="Unassembled WGS sequence"/>
</dbReference>
<dbReference type="PANTHER" id="PTHR34914:SF1">
    <property type="entry name" value="LYMPHOCYTE EXPANSION MOLECULE"/>
    <property type="match status" value="1"/>
</dbReference>
<sequence>MRCDHGTITFKLCRCSCKWRCKCLIPREKKPPPPFNRATSRDTKIGLHPKLYTHYSHAPSVGRYNVSPIRTKGQAISWKRELETKQFSESLGGRYLEWRLIQKDLMITGRGPGTHEIEQWPENVLNKPCKSIHEDVGFGTVPRFKSVYSKTPGPGYLKVHNPYYYLELNRLKGPRDETTLKGYMSKKIEDYRGWPLSLPGEIDKLLHKSNYYKGRISACPRFPKISGLRMALKDINMCYKDPNDPGPGYYNPSSPRKPKNRMNYPFDSNIENVRPIMQDVGYPGPGRYKIKEVKRIKGNGWTWIFKSKEPRTIGAILPKPYSNF</sequence>
<organism evidence="1 2">
    <name type="scientific">Vespula germanica</name>
    <name type="common">German yellow jacket</name>
    <name type="synonym">Paravespula germanica</name>
    <dbReference type="NCBI Taxonomy" id="30212"/>
    <lineage>
        <taxon>Eukaryota</taxon>
        <taxon>Metazoa</taxon>
        <taxon>Ecdysozoa</taxon>
        <taxon>Arthropoda</taxon>
        <taxon>Hexapoda</taxon>
        <taxon>Insecta</taxon>
        <taxon>Pterygota</taxon>
        <taxon>Neoptera</taxon>
        <taxon>Endopterygota</taxon>
        <taxon>Hymenoptera</taxon>
        <taxon>Apocrita</taxon>
        <taxon>Aculeata</taxon>
        <taxon>Vespoidea</taxon>
        <taxon>Vespidae</taxon>
        <taxon>Vespinae</taxon>
        <taxon>Vespula</taxon>
    </lineage>
</organism>
<dbReference type="PANTHER" id="PTHR34914">
    <property type="entry name" value="LYMPHOCYTE EXPANSION MOLECULE"/>
    <property type="match status" value="1"/>
</dbReference>
<keyword evidence="2" id="KW-1185">Reference proteome</keyword>
<reference evidence="1" key="1">
    <citation type="journal article" date="2020" name="G3 (Bethesda)">
        <title>High-Quality Assemblies for Three Invasive Social Wasps from the &lt;i&gt;Vespula&lt;/i&gt; Genus.</title>
        <authorList>
            <person name="Harrop T.W.R."/>
            <person name="Guhlin J."/>
            <person name="McLaughlin G.M."/>
            <person name="Permina E."/>
            <person name="Stockwell P."/>
            <person name="Gilligan J."/>
            <person name="Le Lec M.F."/>
            <person name="Gruber M.A.M."/>
            <person name="Quinn O."/>
            <person name="Lovegrove M."/>
            <person name="Duncan E.J."/>
            <person name="Remnant E.J."/>
            <person name="Van Eeckhoven J."/>
            <person name="Graham B."/>
            <person name="Knapp R.A."/>
            <person name="Langford K.W."/>
            <person name="Kronenberg Z."/>
            <person name="Press M.O."/>
            <person name="Eacker S.M."/>
            <person name="Wilson-Rankin E.E."/>
            <person name="Purcell J."/>
            <person name="Lester P.J."/>
            <person name="Dearden P.K."/>
        </authorList>
    </citation>
    <scope>NUCLEOTIDE SEQUENCE</scope>
    <source>
        <strain evidence="1">Linc-1</strain>
    </source>
</reference>
<dbReference type="EMBL" id="JACSDZ010000001">
    <property type="protein sequence ID" value="KAF7417668.1"/>
    <property type="molecule type" value="Genomic_DNA"/>
</dbReference>
<protein>
    <submittedName>
        <fullName evidence="1">Uncharacterized protein</fullName>
    </submittedName>
</protein>
<name>A0A834NTE9_VESGE</name>
<comment type="caution">
    <text evidence="1">The sequence shown here is derived from an EMBL/GenBank/DDBJ whole genome shotgun (WGS) entry which is preliminary data.</text>
</comment>
<dbReference type="InterPro" id="IPR010736">
    <property type="entry name" value="SHIPPO-rpt"/>
</dbReference>
<dbReference type="Pfam" id="PF07004">
    <property type="entry name" value="SHIPPO-rpt"/>
    <property type="match status" value="2"/>
</dbReference>
<dbReference type="InterPro" id="IPR033557">
    <property type="entry name" value="CIMAP2"/>
</dbReference>
<evidence type="ECO:0000313" key="1">
    <source>
        <dbReference type="EMBL" id="KAF7417668.1"/>
    </source>
</evidence>
<dbReference type="AlphaFoldDB" id="A0A834NTE9"/>
<gene>
    <name evidence="1" type="ORF">HZH68_000321</name>
</gene>
<proteinExistence type="predicted"/>